<gene>
    <name evidence="6" type="ORF">W911_05105</name>
</gene>
<dbReference type="InterPro" id="IPR023352">
    <property type="entry name" value="MAPEG-like_dom_sf"/>
</dbReference>
<proteinExistence type="predicted"/>
<evidence type="ECO:0000256" key="3">
    <source>
        <dbReference type="ARBA" id="ARBA00022989"/>
    </source>
</evidence>
<organism evidence="6 7">
    <name type="scientific">Hyphomicrobium nitrativorans NL23</name>
    <dbReference type="NCBI Taxonomy" id="1029756"/>
    <lineage>
        <taxon>Bacteria</taxon>
        <taxon>Pseudomonadati</taxon>
        <taxon>Pseudomonadota</taxon>
        <taxon>Alphaproteobacteria</taxon>
        <taxon>Hyphomicrobiales</taxon>
        <taxon>Hyphomicrobiaceae</taxon>
        <taxon>Hyphomicrobium</taxon>
    </lineage>
</organism>
<comment type="subcellular location">
    <subcellularLocation>
        <location evidence="1">Membrane</location>
    </subcellularLocation>
</comment>
<sequence>MTQISILYPVFVQVALTLFLQGWMRKERIGSIRRGEVKIESISLREPNWTPRATQIANAFHNQLETPMLFYVLVAFLMITTQVNVFFVVLAWLFVAARVYHAYIHTTSNKQPNRFYGYAVGSAILAVMWILFAIRILFFTLGGDRAI</sequence>
<evidence type="ECO:0000313" key="6">
    <source>
        <dbReference type="EMBL" id="AHB47896.1"/>
    </source>
</evidence>
<name>V5SAT6_9HYPH</name>
<evidence type="ECO:0008006" key="8">
    <source>
        <dbReference type="Google" id="ProtNLM"/>
    </source>
</evidence>
<keyword evidence="4 5" id="KW-0472">Membrane</keyword>
<evidence type="ECO:0000313" key="7">
    <source>
        <dbReference type="Proteomes" id="UP000018542"/>
    </source>
</evidence>
<dbReference type="InterPro" id="IPR001129">
    <property type="entry name" value="Membr-assoc_MAPEG"/>
</dbReference>
<keyword evidence="2 5" id="KW-0812">Transmembrane</keyword>
<keyword evidence="7" id="KW-1185">Reference proteome</keyword>
<dbReference type="OrthoDB" id="5516290at2"/>
<feature type="transmembrane region" description="Helical" evidence="5">
    <location>
        <begin position="69"/>
        <end position="95"/>
    </location>
</feature>
<protein>
    <recommendedName>
        <fullName evidence="8">MAPEG family protein</fullName>
    </recommendedName>
</protein>
<feature type="transmembrane region" description="Helical" evidence="5">
    <location>
        <begin position="6"/>
        <end position="24"/>
    </location>
</feature>
<accession>V5SAT6</accession>
<dbReference type="RefSeq" id="WP_023786424.1">
    <property type="nucleotide sequence ID" value="NC_022997.1"/>
</dbReference>
<reference evidence="6 7" key="1">
    <citation type="journal article" date="2014" name="Genome Announc.">
        <title>Complete Genome Sequence of Hyphomicrobium nitrativorans Strain NL23, a Denitrifying Bacterium Isolated from Biofilm of a Methanol-Fed Denitrification System Treating Seawater at the Montreal Biodome.</title>
        <authorList>
            <person name="Martineau C."/>
            <person name="Villeneuve C."/>
            <person name="Mauffrey F."/>
            <person name="Villemur R."/>
        </authorList>
    </citation>
    <scope>NUCLEOTIDE SEQUENCE [LARGE SCALE GENOMIC DNA]</scope>
    <source>
        <strain evidence="6">NL23</strain>
    </source>
</reference>
<dbReference type="GO" id="GO:0016020">
    <property type="term" value="C:membrane"/>
    <property type="evidence" value="ECO:0007669"/>
    <property type="project" value="UniProtKB-SubCell"/>
</dbReference>
<evidence type="ECO:0000256" key="4">
    <source>
        <dbReference type="ARBA" id="ARBA00023136"/>
    </source>
</evidence>
<evidence type="ECO:0000256" key="5">
    <source>
        <dbReference type="SAM" id="Phobius"/>
    </source>
</evidence>
<dbReference type="Pfam" id="PF01124">
    <property type="entry name" value="MAPEG"/>
    <property type="match status" value="1"/>
</dbReference>
<dbReference type="STRING" id="1029756.W911_05105"/>
<dbReference type="Proteomes" id="UP000018542">
    <property type="component" value="Chromosome"/>
</dbReference>
<keyword evidence="3 5" id="KW-1133">Transmembrane helix</keyword>
<dbReference type="PATRIC" id="fig|1029756.8.peg.1076"/>
<dbReference type="EMBL" id="CP006912">
    <property type="protein sequence ID" value="AHB47896.1"/>
    <property type="molecule type" value="Genomic_DNA"/>
</dbReference>
<evidence type="ECO:0000256" key="1">
    <source>
        <dbReference type="ARBA" id="ARBA00004370"/>
    </source>
</evidence>
<dbReference type="Gene3D" id="1.20.120.550">
    <property type="entry name" value="Membrane associated eicosanoid/glutathione metabolism-like domain"/>
    <property type="match status" value="1"/>
</dbReference>
<evidence type="ECO:0000256" key="2">
    <source>
        <dbReference type="ARBA" id="ARBA00022692"/>
    </source>
</evidence>
<dbReference type="KEGG" id="hni:W911_05105"/>
<dbReference type="AlphaFoldDB" id="V5SAT6"/>
<feature type="transmembrane region" description="Helical" evidence="5">
    <location>
        <begin position="115"/>
        <end position="138"/>
    </location>
</feature>
<dbReference type="HOGENOM" id="CLU_129387_1_0_5"/>
<dbReference type="SUPFAM" id="SSF161084">
    <property type="entry name" value="MAPEG domain-like"/>
    <property type="match status" value="1"/>
</dbReference>